<keyword evidence="5 11" id="KW-0067">ATP-binding</keyword>
<comment type="similarity">
    <text evidence="1">Belongs to the helicase family. UvrD subfamily.</text>
</comment>
<feature type="binding site" evidence="11">
    <location>
        <begin position="26"/>
        <end position="33"/>
    </location>
    <ligand>
        <name>ATP</name>
        <dbReference type="ChEBI" id="CHEBI:30616"/>
    </ligand>
</feature>
<keyword evidence="2 11" id="KW-0547">Nucleotide-binding</keyword>
<dbReference type="PANTHER" id="PTHR11070:SF2">
    <property type="entry name" value="ATP-DEPENDENT DNA HELICASE SRS2"/>
    <property type="match status" value="1"/>
</dbReference>
<evidence type="ECO:0000256" key="3">
    <source>
        <dbReference type="ARBA" id="ARBA00022801"/>
    </source>
</evidence>
<keyword evidence="3 11" id="KW-0378">Hydrolase</keyword>
<comment type="catalytic activity">
    <reaction evidence="8">
        <text>Couples ATP hydrolysis with the unwinding of duplex DNA by translocating in the 3'-5' direction.</text>
        <dbReference type="EC" id="5.6.2.4"/>
    </reaction>
</comment>
<accession>W6N4Y9</accession>
<dbReference type="GO" id="GO:0005524">
    <property type="term" value="F:ATP binding"/>
    <property type="evidence" value="ECO:0007669"/>
    <property type="project" value="UniProtKB-UniRule"/>
</dbReference>
<dbReference type="GO" id="GO:0005829">
    <property type="term" value="C:cytosol"/>
    <property type="evidence" value="ECO:0007669"/>
    <property type="project" value="TreeGrafter"/>
</dbReference>
<sequence>MFKDKQLDEKQREAVYTEYTNVEVCAPPGSGKTTVIINRVCHLIEDMKVDPLNIVVITFTKSAAHNMKNRYLAISKYKDKIPFFGTFHSLFYKILLEYKHNINIIEEDYSFKIIKNVLKMYLDCVPRQKIREILNDISMLKNKNSSIDNFKSKTDKSVFIHCFNSYEKYKLKNNLLDFDDIQLQAKKLFINNENILNRYRKIFKYVLVDEFQDCDELQLKLLQLVCLGNSIFAVGDEDQCIYGFRGSNPSYMVGFDKYFSEGKKLFLNLNYRSVKNVVELSKNLIMNNKNRNLKSINANKKFIGKIEFFRFEGEYDEANYISKKIIEIVGSNKYNYRNIAILYRTNIESRNIISNFLKRNIKFKFLNGSYNFFEHFICMDIIDYLNISIMEYDADSFANIINKPYRYISKINIAKVKKYPYRENCFDILSNIRNMPVFQIKKILKLKKIVSRFKKMPLDKVIDTIIYKIGYINYLEKLCKKNNIDIAECENILQEFKMCFEKFNDISEFLEYVKKFSNSIKESIHFDNAVILSSIHGVKGMEFDNVFIINCNEEIIPHVNSIPKSLEEERRLFYVAITRAIDNLYIYSVENICGKPKEASRFLDELFPNK</sequence>
<organism evidence="14 15">
    <name type="scientific">Clostridium tyrobutyricum DIVETGP</name>
    <dbReference type="NCBI Taxonomy" id="1408889"/>
    <lineage>
        <taxon>Bacteria</taxon>
        <taxon>Bacillati</taxon>
        <taxon>Bacillota</taxon>
        <taxon>Clostridia</taxon>
        <taxon>Eubacteriales</taxon>
        <taxon>Clostridiaceae</taxon>
        <taxon>Clostridium</taxon>
    </lineage>
</organism>
<evidence type="ECO:0000256" key="2">
    <source>
        <dbReference type="ARBA" id="ARBA00022741"/>
    </source>
</evidence>
<dbReference type="GeneID" id="29418941"/>
<dbReference type="GO" id="GO:0043138">
    <property type="term" value="F:3'-5' DNA helicase activity"/>
    <property type="evidence" value="ECO:0007669"/>
    <property type="project" value="UniProtKB-EC"/>
</dbReference>
<reference evidence="14 15" key="1">
    <citation type="journal article" date="2015" name="Genome Announc.">
        <title>Draft Genome Sequence of Clostridium tyrobutyricum Strain DIVETGP, Isolated from Cow's Milk for Grana Padano Production.</title>
        <authorList>
            <person name="Soggiu A."/>
            <person name="Piras C."/>
            <person name="Gaiarsa S."/>
            <person name="Sassera D."/>
            <person name="Roncada P."/>
            <person name="Bendixen E."/>
            <person name="Brasca M."/>
            <person name="Bonizzi L."/>
        </authorList>
    </citation>
    <scope>NUCLEOTIDE SEQUENCE [LARGE SCALE GENOMIC DNA]</scope>
    <source>
        <strain evidence="14 15">DIVETGP</strain>
    </source>
</reference>
<dbReference type="OrthoDB" id="9810135at2"/>
<dbReference type="PANTHER" id="PTHR11070">
    <property type="entry name" value="UVRD / RECB / PCRA DNA HELICASE FAMILY MEMBER"/>
    <property type="match status" value="1"/>
</dbReference>
<comment type="caution">
    <text evidence="14">The sequence shown here is derived from an EMBL/GenBank/DDBJ whole genome shotgun (WGS) entry which is preliminary data.</text>
</comment>
<dbReference type="GO" id="GO:0000725">
    <property type="term" value="P:recombinational repair"/>
    <property type="evidence" value="ECO:0007669"/>
    <property type="project" value="TreeGrafter"/>
</dbReference>
<evidence type="ECO:0000259" key="12">
    <source>
        <dbReference type="PROSITE" id="PS51198"/>
    </source>
</evidence>
<evidence type="ECO:0000256" key="10">
    <source>
        <dbReference type="ARBA" id="ARBA00048988"/>
    </source>
</evidence>
<gene>
    <name evidence="14" type="ORF">CTDIVETGP_0279</name>
</gene>
<dbReference type="InterPro" id="IPR013986">
    <property type="entry name" value="DExx_box_DNA_helicase_dom_sf"/>
</dbReference>
<evidence type="ECO:0000256" key="9">
    <source>
        <dbReference type="ARBA" id="ARBA00034808"/>
    </source>
</evidence>
<name>W6N4Y9_CLOTY</name>
<dbReference type="PROSITE" id="PS51217">
    <property type="entry name" value="UVRD_HELICASE_CTER"/>
    <property type="match status" value="1"/>
</dbReference>
<protein>
    <recommendedName>
        <fullName evidence="9">DNA 3'-5' helicase</fullName>
        <ecNumber evidence="9">5.6.2.4</ecNumber>
    </recommendedName>
</protein>
<keyword evidence="7" id="KW-0413">Isomerase</keyword>
<dbReference type="RefSeq" id="WP_017894762.1">
    <property type="nucleotide sequence ID" value="NZ_CBXI010000003.1"/>
</dbReference>
<evidence type="ECO:0000256" key="5">
    <source>
        <dbReference type="ARBA" id="ARBA00022840"/>
    </source>
</evidence>
<dbReference type="GO" id="GO:0016887">
    <property type="term" value="F:ATP hydrolysis activity"/>
    <property type="evidence" value="ECO:0007669"/>
    <property type="project" value="RHEA"/>
</dbReference>
<dbReference type="PROSITE" id="PS51198">
    <property type="entry name" value="UVRD_HELICASE_ATP_BIND"/>
    <property type="match status" value="1"/>
</dbReference>
<dbReference type="CDD" id="cd17932">
    <property type="entry name" value="DEXQc_UvrD"/>
    <property type="match status" value="1"/>
</dbReference>
<dbReference type="Gene3D" id="1.10.10.160">
    <property type="match status" value="1"/>
</dbReference>
<evidence type="ECO:0000256" key="11">
    <source>
        <dbReference type="PROSITE-ProRule" id="PRU00560"/>
    </source>
</evidence>
<dbReference type="Proteomes" id="UP000019482">
    <property type="component" value="Unassembled WGS sequence"/>
</dbReference>
<evidence type="ECO:0000256" key="6">
    <source>
        <dbReference type="ARBA" id="ARBA00023125"/>
    </source>
</evidence>
<dbReference type="CDD" id="cd18807">
    <property type="entry name" value="SF1_C_UvrD"/>
    <property type="match status" value="1"/>
</dbReference>
<dbReference type="EC" id="5.6.2.4" evidence="9"/>
<dbReference type="InterPro" id="IPR014017">
    <property type="entry name" value="DNA_helicase_UvrD-like_C"/>
</dbReference>
<evidence type="ECO:0000313" key="14">
    <source>
        <dbReference type="EMBL" id="CDL90209.1"/>
    </source>
</evidence>
<evidence type="ECO:0000256" key="8">
    <source>
        <dbReference type="ARBA" id="ARBA00034617"/>
    </source>
</evidence>
<dbReference type="Pfam" id="PF00580">
    <property type="entry name" value="UvrD-helicase"/>
    <property type="match status" value="1"/>
</dbReference>
<dbReference type="EMBL" id="CBXI010000003">
    <property type="protein sequence ID" value="CDL90209.1"/>
    <property type="molecule type" value="Genomic_DNA"/>
</dbReference>
<dbReference type="GO" id="GO:0003677">
    <property type="term" value="F:DNA binding"/>
    <property type="evidence" value="ECO:0007669"/>
    <property type="project" value="UniProtKB-KW"/>
</dbReference>
<evidence type="ECO:0000256" key="1">
    <source>
        <dbReference type="ARBA" id="ARBA00009922"/>
    </source>
</evidence>
<proteinExistence type="inferred from homology"/>
<feature type="domain" description="UvrD-like helicase ATP-binding" evidence="12">
    <location>
        <begin position="5"/>
        <end position="274"/>
    </location>
</feature>
<keyword evidence="6" id="KW-0238">DNA-binding</keyword>
<dbReference type="SUPFAM" id="SSF52540">
    <property type="entry name" value="P-loop containing nucleoside triphosphate hydrolases"/>
    <property type="match status" value="1"/>
</dbReference>
<dbReference type="Gene3D" id="1.10.486.10">
    <property type="entry name" value="PCRA, domain 4"/>
    <property type="match status" value="1"/>
</dbReference>
<evidence type="ECO:0000256" key="4">
    <source>
        <dbReference type="ARBA" id="ARBA00022806"/>
    </source>
</evidence>
<dbReference type="Pfam" id="PF13361">
    <property type="entry name" value="UvrD_C"/>
    <property type="match status" value="1"/>
</dbReference>
<dbReference type="GO" id="GO:0033202">
    <property type="term" value="C:DNA helicase complex"/>
    <property type="evidence" value="ECO:0007669"/>
    <property type="project" value="TreeGrafter"/>
</dbReference>
<keyword evidence="15" id="KW-1185">Reference proteome</keyword>
<evidence type="ECO:0000313" key="15">
    <source>
        <dbReference type="Proteomes" id="UP000019482"/>
    </source>
</evidence>
<dbReference type="InterPro" id="IPR000212">
    <property type="entry name" value="DNA_helicase_UvrD/REP"/>
</dbReference>
<evidence type="ECO:0000259" key="13">
    <source>
        <dbReference type="PROSITE" id="PS51217"/>
    </source>
</evidence>
<dbReference type="Gene3D" id="3.40.50.300">
    <property type="entry name" value="P-loop containing nucleotide triphosphate hydrolases"/>
    <property type="match status" value="2"/>
</dbReference>
<dbReference type="AlphaFoldDB" id="W6N4Y9"/>
<keyword evidence="4 11" id="KW-0347">Helicase</keyword>
<comment type="catalytic activity">
    <reaction evidence="10">
        <text>ATP + H2O = ADP + phosphate + H(+)</text>
        <dbReference type="Rhea" id="RHEA:13065"/>
        <dbReference type="ChEBI" id="CHEBI:15377"/>
        <dbReference type="ChEBI" id="CHEBI:15378"/>
        <dbReference type="ChEBI" id="CHEBI:30616"/>
        <dbReference type="ChEBI" id="CHEBI:43474"/>
        <dbReference type="ChEBI" id="CHEBI:456216"/>
        <dbReference type="EC" id="5.6.2.4"/>
    </reaction>
</comment>
<dbReference type="InterPro" id="IPR027417">
    <property type="entry name" value="P-loop_NTPase"/>
</dbReference>
<evidence type="ECO:0000256" key="7">
    <source>
        <dbReference type="ARBA" id="ARBA00023235"/>
    </source>
</evidence>
<feature type="domain" description="UvrD-like helicase C-terminal" evidence="13">
    <location>
        <begin position="275"/>
        <end position="540"/>
    </location>
</feature>
<dbReference type="InterPro" id="IPR014016">
    <property type="entry name" value="UvrD-like_ATP-bd"/>
</dbReference>